<gene>
    <name evidence="1" type="ORF">PXEA_LOCUS24686</name>
</gene>
<dbReference type="EMBL" id="CAAALY010120231">
    <property type="protein sequence ID" value="VEL31246.1"/>
    <property type="molecule type" value="Genomic_DNA"/>
</dbReference>
<sequence length="185" mass="19318">MPSVDGEAISSLHHNGSDGHHCLSGTKEGTHTTGKRDDCGVCTTFGMPICSAAACSFIGSANSGTISRISSTSGARTHANCADTPASRLCTKPLNDQTRGSSTVASSAVSTRAPVATTVTATAACQTTCLPNESRCAPTMEEALMIYDALPASTFHLSRNQLTLRERLGVYHAIIVFILRLFLIA</sequence>
<protein>
    <submittedName>
        <fullName evidence="1">Uncharacterized protein</fullName>
    </submittedName>
</protein>
<dbReference type="Proteomes" id="UP000784294">
    <property type="component" value="Unassembled WGS sequence"/>
</dbReference>
<reference evidence="1" key="1">
    <citation type="submission" date="2018-11" db="EMBL/GenBank/DDBJ databases">
        <authorList>
            <consortium name="Pathogen Informatics"/>
        </authorList>
    </citation>
    <scope>NUCLEOTIDE SEQUENCE</scope>
</reference>
<name>A0A3S5AXP1_9PLAT</name>
<evidence type="ECO:0000313" key="2">
    <source>
        <dbReference type="Proteomes" id="UP000784294"/>
    </source>
</evidence>
<accession>A0A3S5AXP1</accession>
<evidence type="ECO:0000313" key="1">
    <source>
        <dbReference type="EMBL" id="VEL31246.1"/>
    </source>
</evidence>
<organism evidence="1 2">
    <name type="scientific">Protopolystoma xenopodis</name>
    <dbReference type="NCBI Taxonomy" id="117903"/>
    <lineage>
        <taxon>Eukaryota</taxon>
        <taxon>Metazoa</taxon>
        <taxon>Spiralia</taxon>
        <taxon>Lophotrochozoa</taxon>
        <taxon>Platyhelminthes</taxon>
        <taxon>Monogenea</taxon>
        <taxon>Polyopisthocotylea</taxon>
        <taxon>Polystomatidea</taxon>
        <taxon>Polystomatidae</taxon>
        <taxon>Protopolystoma</taxon>
    </lineage>
</organism>
<dbReference type="AlphaFoldDB" id="A0A3S5AXP1"/>
<proteinExistence type="predicted"/>
<comment type="caution">
    <text evidence="1">The sequence shown here is derived from an EMBL/GenBank/DDBJ whole genome shotgun (WGS) entry which is preliminary data.</text>
</comment>
<keyword evidence="2" id="KW-1185">Reference proteome</keyword>